<organism evidence="1">
    <name type="scientific">Timema monikensis</name>
    <dbReference type="NCBI Taxonomy" id="170555"/>
    <lineage>
        <taxon>Eukaryota</taxon>
        <taxon>Metazoa</taxon>
        <taxon>Ecdysozoa</taxon>
        <taxon>Arthropoda</taxon>
        <taxon>Hexapoda</taxon>
        <taxon>Insecta</taxon>
        <taxon>Pterygota</taxon>
        <taxon>Neoptera</taxon>
        <taxon>Polyneoptera</taxon>
        <taxon>Phasmatodea</taxon>
        <taxon>Timematodea</taxon>
        <taxon>Timematoidea</taxon>
        <taxon>Timematidae</taxon>
        <taxon>Timema</taxon>
    </lineage>
</organism>
<sequence>MVGGTEGLKAWHGFTINQSILPHQQEQMEHGNRLTLLWVRRTSSSPIFNVNLSDPRVAPNCYKHTWGEHVWLSFPARRYAIRKEIFNYGGGKGTTGIPDLDLNLDLTVIGSLVYCESSALDHAASEASPTFSLGWAKPMGTRLSLKCSRSVISSGLFLRQNKKVFVWNTPVMWFGKVIFNMGQTNANQTLSGTFWVCGLVWFSLGQSKPIRNKLCPEHSVVIVCYGSFWDSPNQHEPGFVWKPLELSDSSTPLFSFEMTVVIEQNLKNERHPQKKILDEQQMSHVNDSPYTDSYHPTDEIWIYDCNAELW</sequence>
<accession>A0A7R9E458</accession>
<gene>
    <name evidence="1" type="ORF">TMSB3V08_LOCUS2938</name>
</gene>
<dbReference type="EMBL" id="OB793094">
    <property type="protein sequence ID" value="CAD7426042.1"/>
    <property type="molecule type" value="Genomic_DNA"/>
</dbReference>
<reference evidence="1" key="1">
    <citation type="submission" date="2020-11" db="EMBL/GenBank/DDBJ databases">
        <authorList>
            <person name="Tran Van P."/>
        </authorList>
    </citation>
    <scope>NUCLEOTIDE SEQUENCE</scope>
</reference>
<dbReference type="AlphaFoldDB" id="A0A7R9E458"/>
<evidence type="ECO:0000313" key="1">
    <source>
        <dbReference type="EMBL" id="CAD7426042.1"/>
    </source>
</evidence>
<name>A0A7R9E458_9NEOP</name>
<protein>
    <submittedName>
        <fullName evidence="1">Uncharacterized protein</fullName>
    </submittedName>
</protein>
<proteinExistence type="predicted"/>